<evidence type="ECO:0000256" key="3">
    <source>
        <dbReference type="ARBA" id="ARBA00022454"/>
    </source>
</evidence>
<evidence type="ECO:0000256" key="2">
    <source>
        <dbReference type="ARBA" id="ARBA00004629"/>
    </source>
</evidence>
<reference evidence="10 11" key="1">
    <citation type="journal article" date="2013" name="Plant Cell">
        <title>The transition from a phytopathogenic smut ancestor to an anamorphic biocontrol agent deciphered by comparative whole-genome analysis.</title>
        <authorList>
            <person name="Lefebvre F."/>
            <person name="Joly D.L."/>
            <person name="Labbe C."/>
            <person name="Teichmann B."/>
            <person name="Linning R."/>
            <person name="Belzile F."/>
            <person name="Bakkeren G."/>
            <person name="Belanger R.R."/>
        </authorList>
    </citation>
    <scope>NUCLEOTIDE SEQUENCE [LARGE SCALE GENOMIC DNA]</scope>
    <source>
        <strain evidence="10 11">PF-1</strain>
    </source>
</reference>
<feature type="region of interest" description="Disordered" evidence="8">
    <location>
        <begin position="258"/>
        <end position="293"/>
    </location>
</feature>
<dbReference type="GO" id="GO:0051382">
    <property type="term" value="P:kinetochore assembly"/>
    <property type="evidence" value="ECO:0007669"/>
    <property type="project" value="InterPro"/>
</dbReference>
<comment type="subcellular location">
    <subcellularLocation>
        <location evidence="2">Chromosome</location>
        <location evidence="2">Centromere</location>
        <location evidence="2">Kinetochore</location>
    </subcellularLocation>
    <subcellularLocation>
        <location evidence="1">Nucleus</location>
    </subcellularLocation>
</comment>
<dbReference type="GO" id="GO:0000776">
    <property type="term" value="C:kinetochore"/>
    <property type="evidence" value="ECO:0007669"/>
    <property type="project" value="UniProtKB-KW"/>
</dbReference>
<dbReference type="GeneID" id="19320983"/>
<keyword evidence="5" id="KW-0539">Nucleus</keyword>
<dbReference type="Pfam" id="PF05837">
    <property type="entry name" value="CENP-H"/>
    <property type="match status" value="1"/>
</dbReference>
<name>A0A061H2F2_9BASI</name>
<dbReference type="eggNOG" id="ENOG502R32F">
    <property type="taxonomic scope" value="Eukaryota"/>
</dbReference>
<keyword evidence="6" id="KW-0137">Centromere</keyword>
<evidence type="ECO:0000256" key="4">
    <source>
        <dbReference type="ARBA" id="ARBA00022838"/>
    </source>
</evidence>
<feature type="region of interest" description="Disordered" evidence="8">
    <location>
        <begin position="112"/>
        <end position="131"/>
    </location>
</feature>
<feature type="compositionally biased region" description="Polar residues" evidence="8">
    <location>
        <begin position="264"/>
        <end position="283"/>
    </location>
</feature>
<evidence type="ECO:0000256" key="5">
    <source>
        <dbReference type="ARBA" id="ARBA00023242"/>
    </source>
</evidence>
<dbReference type="InterPro" id="IPR008426">
    <property type="entry name" value="CENP-H_C"/>
</dbReference>
<comment type="similarity">
    <text evidence="7">Belongs to the CENP-H/MCM16 family.</text>
</comment>
<proteinExistence type="inferred from homology"/>
<keyword evidence="4" id="KW-0995">Kinetochore</keyword>
<dbReference type="GO" id="GO:0005634">
    <property type="term" value="C:nucleus"/>
    <property type="evidence" value="ECO:0007669"/>
    <property type="project" value="UniProtKB-SubCell"/>
</dbReference>
<feature type="domain" description="Centromere protein H C-terminal" evidence="9">
    <location>
        <begin position="204"/>
        <end position="337"/>
    </location>
</feature>
<feature type="region of interest" description="Disordered" evidence="8">
    <location>
        <begin position="336"/>
        <end position="379"/>
    </location>
</feature>
<keyword evidence="3" id="KW-0158">Chromosome</keyword>
<feature type="region of interest" description="Disordered" evidence="8">
    <location>
        <begin position="172"/>
        <end position="194"/>
    </location>
</feature>
<evidence type="ECO:0000313" key="10">
    <source>
        <dbReference type="EMBL" id="EPQ25965.1"/>
    </source>
</evidence>
<dbReference type="KEGG" id="pfp:PFL1_06916"/>
<accession>A0A061H2F2</accession>
<dbReference type="HOGENOM" id="CLU_048150_0_0_1"/>
<evidence type="ECO:0000313" key="11">
    <source>
        <dbReference type="Proteomes" id="UP000053664"/>
    </source>
</evidence>
<feature type="region of interest" description="Disordered" evidence="8">
    <location>
        <begin position="22"/>
        <end position="72"/>
    </location>
</feature>
<dbReference type="AlphaFoldDB" id="A0A061H2F2"/>
<dbReference type="RefSeq" id="XP_007882234.1">
    <property type="nucleotide sequence ID" value="XM_007884043.1"/>
</dbReference>
<evidence type="ECO:0000259" key="9">
    <source>
        <dbReference type="Pfam" id="PF05837"/>
    </source>
</evidence>
<gene>
    <name evidence="10" type="ORF">PFL1_06916</name>
</gene>
<organism evidence="10 11">
    <name type="scientific">Pseudozyma flocculosa PF-1</name>
    <dbReference type="NCBI Taxonomy" id="1277687"/>
    <lineage>
        <taxon>Eukaryota</taxon>
        <taxon>Fungi</taxon>
        <taxon>Dikarya</taxon>
        <taxon>Basidiomycota</taxon>
        <taxon>Ustilaginomycotina</taxon>
        <taxon>Ustilaginomycetes</taxon>
        <taxon>Ustilaginales</taxon>
        <taxon>Ustilaginaceae</taxon>
        <taxon>Pseudozyma</taxon>
    </lineage>
</organism>
<evidence type="ECO:0000256" key="7">
    <source>
        <dbReference type="ARBA" id="ARBA00025735"/>
    </source>
</evidence>
<dbReference type="Proteomes" id="UP000053664">
    <property type="component" value="Unassembled WGS sequence"/>
</dbReference>
<evidence type="ECO:0000256" key="8">
    <source>
        <dbReference type="SAM" id="MobiDB-lite"/>
    </source>
</evidence>
<feature type="compositionally biased region" description="Basic and acidic residues" evidence="8">
    <location>
        <begin position="175"/>
        <end position="194"/>
    </location>
</feature>
<sequence>MTSAVVLDSFVALIDRHLELQTSTDRDRAGTDGGEQQQGGTSDPSTRLKALRGLAASAAGPIAQPPPSGPPAAAALTPLERALIHEVQRRRHQLEARQRDIDFWEHHYRGGAKASTSHSKASDLDDQQLDGTLRQRREQLNELRRADWLRREIATSVENGLTVVSAMSNTVPVQKQERGPRSEGAEAEGQADKAMDSTYLTTRELLDQRDDKALEFLRIFEELKEVREKRFDIKAQILGTREETARLLGQIKSTRKDLVEHRVQTQSQTKSGVERTQSSSSSGDPGMAARIQRSQAALVETQAKKEMVKGVLRGLILESGRDWTQNKATRDLMLQLEDEEGDSEDEFVDDEDEGGGDEDDREGDGDDDEGYDDEDEDEG</sequence>
<evidence type="ECO:0000256" key="1">
    <source>
        <dbReference type="ARBA" id="ARBA00004123"/>
    </source>
</evidence>
<dbReference type="EMBL" id="KE361648">
    <property type="protein sequence ID" value="EPQ25965.1"/>
    <property type="molecule type" value="Genomic_DNA"/>
</dbReference>
<protein>
    <recommendedName>
        <fullName evidence="9">Centromere protein H C-terminal domain-containing protein</fullName>
    </recommendedName>
</protein>
<evidence type="ECO:0000256" key="6">
    <source>
        <dbReference type="ARBA" id="ARBA00023328"/>
    </source>
</evidence>
<dbReference type="OrthoDB" id="2274804at2759"/>